<dbReference type="RefSeq" id="WP_120765893.1">
    <property type="nucleotide sequence ID" value="NZ_CP033169.1"/>
</dbReference>
<dbReference type="Pfam" id="PF07009">
    <property type="entry name" value="NusG_II"/>
    <property type="match status" value="1"/>
</dbReference>
<sequence>MVTKGDKILIVFILISAVLIFAGFQAYGFGGGKTYAVIEVNGQPFQKISLGQGGPKLQVKVPGVLGESIVEVDKDKVRMLYSPCPDKDCERQGWASRPGQMLVCLPNRVVVKIQSDRAQNDLDAVSF</sequence>
<protein>
    <submittedName>
        <fullName evidence="1">NusG domain II-containing protein</fullName>
    </submittedName>
</protein>
<reference evidence="1 2" key="1">
    <citation type="submission" date="2018-10" db="EMBL/GenBank/DDBJ databases">
        <authorList>
            <person name="Zhang X."/>
        </authorList>
    </citation>
    <scope>NUCLEOTIDE SEQUENCE [LARGE SCALE GENOMIC DNA]</scope>
    <source>
        <strain evidence="1 2">SK-G1</strain>
    </source>
</reference>
<evidence type="ECO:0000313" key="1">
    <source>
        <dbReference type="EMBL" id="AYO30984.1"/>
    </source>
</evidence>
<name>A0A3G2R5Z4_9FIRM</name>
<organism evidence="1 2">
    <name type="scientific">Biomaibacter acetigenes</name>
    <dbReference type="NCBI Taxonomy" id="2316383"/>
    <lineage>
        <taxon>Bacteria</taxon>
        <taxon>Bacillati</taxon>
        <taxon>Bacillota</taxon>
        <taxon>Clostridia</taxon>
        <taxon>Thermosediminibacterales</taxon>
        <taxon>Tepidanaerobacteraceae</taxon>
        <taxon>Biomaibacter</taxon>
    </lineage>
</organism>
<dbReference type="InterPro" id="IPR038690">
    <property type="entry name" value="NusG_2_sf"/>
</dbReference>
<dbReference type="KEGG" id="bacg:D2962_10530"/>
<evidence type="ECO:0000313" key="2">
    <source>
        <dbReference type="Proteomes" id="UP000280960"/>
    </source>
</evidence>
<proteinExistence type="predicted"/>
<accession>A0A3G2R5Z4</accession>
<dbReference type="EMBL" id="CP033169">
    <property type="protein sequence ID" value="AYO30984.1"/>
    <property type="molecule type" value="Genomic_DNA"/>
</dbReference>
<dbReference type="AlphaFoldDB" id="A0A3G2R5Z4"/>
<dbReference type="CDD" id="cd09846">
    <property type="entry name" value="DUF1312"/>
    <property type="match status" value="1"/>
</dbReference>
<keyword evidence="2" id="KW-1185">Reference proteome</keyword>
<gene>
    <name evidence="1" type="ORF">D2962_10530</name>
</gene>
<dbReference type="Proteomes" id="UP000280960">
    <property type="component" value="Chromosome"/>
</dbReference>
<dbReference type="Gene3D" id="2.60.320.10">
    <property type="entry name" value="N-utilization substance G protein NusG, insert domain"/>
    <property type="match status" value="1"/>
</dbReference>